<dbReference type="RefSeq" id="WP_152839930.1">
    <property type="nucleotide sequence ID" value="NZ_WHUG01000009.1"/>
</dbReference>
<name>A0A6A7N6B3_9BURK</name>
<organism evidence="1 2">
    <name type="scientific">Rugamonas aquatica</name>
    <dbReference type="NCBI Taxonomy" id="2743357"/>
    <lineage>
        <taxon>Bacteria</taxon>
        <taxon>Pseudomonadati</taxon>
        <taxon>Pseudomonadota</taxon>
        <taxon>Betaproteobacteria</taxon>
        <taxon>Burkholderiales</taxon>
        <taxon>Oxalobacteraceae</taxon>
        <taxon>Telluria group</taxon>
        <taxon>Rugamonas</taxon>
    </lineage>
</organism>
<evidence type="ECO:0000313" key="2">
    <source>
        <dbReference type="Proteomes" id="UP000440498"/>
    </source>
</evidence>
<reference evidence="1 2" key="1">
    <citation type="submission" date="2019-10" db="EMBL/GenBank/DDBJ databases">
        <title>Two novel species isolated from a subtropical stream in China.</title>
        <authorList>
            <person name="Lu H."/>
        </authorList>
    </citation>
    <scope>NUCLEOTIDE SEQUENCE [LARGE SCALE GENOMIC DNA]</scope>
    <source>
        <strain evidence="1 2">FT29W</strain>
    </source>
</reference>
<proteinExistence type="predicted"/>
<comment type="caution">
    <text evidence="1">The sequence shown here is derived from an EMBL/GenBank/DDBJ whole genome shotgun (WGS) entry which is preliminary data.</text>
</comment>
<evidence type="ECO:0000313" key="1">
    <source>
        <dbReference type="EMBL" id="MQA40633.1"/>
    </source>
</evidence>
<accession>A0A6A7N6B3</accession>
<dbReference type="EMBL" id="WHUG01000009">
    <property type="protein sequence ID" value="MQA40633.1"/>
    <property type="molecule type" value="Genomic_DNA"/>
</dbReference>
<dbReference type="Proteomes" id="UP000440498">
    <property type="component" value="Unassembled WGS sequence"/>
</dbReference>
<sequence length="98" mass="10346">MSSVPTQDARLLANDVPLVDGESNSVGLMFLLLDGAPFAVDAEAVLEHGFYVHWLGAELGVQLALGDTITLLSAGGEQVRQSRVGESIARRPATDEVL</sequence>
<protein>
    <submittedName>
        <fullName evidence="1">Uncharacterized protein</fullName>
    </submittedName>
</protein>
<gene>
    <name evidence="1" type="ORF">GEV02_20990</name>
</gene>
<dbReference type="AlphaFoldDB" id="A0A6A7N6B3"/>
<keyword evidence="2" id="KW-1185">Reference proteome</keyword>